<feature type="domain" description="Helix-turn-helix" evidence="2">
    <location>
        <begin position="59"/>
        <end position="112"/>
    </location>
</feature>
<sequence length="115" mass="12892">MRTNCRRRVGRLAPRGCGSLPVRQVCGAHLRGMKTTTHTTHTTPQHTAPQHTTLPATGYFTPEQAAETLGVSVHTLEKWRRAGFEGIGPRYRLHGRHVLYDPRDLLAWSESRVVA</sequence>
<dbReference type="Gene3D" id="1.10.10.10">
    <property type="entry name" value="Winged helix-like DNA-binding domain superfamily/Winged helix DNA-binding domain"/>
    <property type="match status" value="1"/>
</dbReference>
<organism evidence="3 4">
    <name type="scientific">Isoptericola hypogeus</name>
    <dbReference type="NCBI Taxonomy" id="300179"/>
    <lineage>
        <taxon>Bacteria</taxon>
        <taxon>Bacillati</taxon>
        <taxon>Actinomycetota</taxon>
        <taxon>Actinomycetes</taxon>
        <taxon>Micrococcales</taxon>
        <taxon>Promicromonosporaceae</taxon>
        <taxon>Isoptericola</taxon>
    </lineage>
</organism>
<accession>A0ABP4VXI5</accession>
<evidence type="ECO:0000256" key="1">
    <source>
        <dbReference type="SAM" id="MobiDB-lite"/>
    </source>
</evidence>
<dbReference type="EMBL" id="BAAAPM010000009">
    <property type="protein sequence ID" value="GAA1739774.1"/>
    <property type="molecule type" value="Genomic_DNA"/>
</dbReference>
<evidence type="ECO:0000313" key="3">
    <source>
        <dbReference type="EMBL" id="GAA1739774.1"/>
    </source>
</evidence>
<reference evidence="4" key="1">
    <citation type="journal article" date="2019" name="Int. J. Syst. Evol. Microbiol.">
        <title>The Global Catalogue of Microorganisms (GCM) 10K type strain sequencing project: providing services to taxonomists for standard genome sequencing and annotation.</title>
        <authorList>
            <consortium name="The Broad Institute Genomics Platform"/>
            <consortium name="The Broad Institute Genome Sequencing Center for Infectious Disease"/>
            <person name="Wu L."/>
            <person name="Ma J."/>
        </authorList>
    </citation>
    <scope>NUCLEOTIDE SEQUENCE [LARGE SCALE GENOMIC DNA]</scope>
    <source>
        <strain evidence="4">JCM 15589</strain>
    </source>
</reference>
<feature type="compositionally biased region" description="Low complexity" evidence="1">
    <location>
        <begin position="37"/>
        <end position="53"/>
    </location>
</feature>
<keyword evidence="4" id="KW-1185">Reference proteome</keyword>
<comment type="caution">
    <text evidence="3">The sequence shown here is derived from an EMBL/GenBank/DDBJ whole genome shotgun (WGS) entry which is preliminary data.</text>
</comment>
<feature type="region of interest" description="Disordered" evidence="1">
    <location>
        <begin position="37"/>
        <end position="56"/>
    </location>
</feature>
<dbReference type="SUPFAM" id="SSF46955">
    <property type="entry name" value="Putative DNA-binding domain"/>
    <property type="match status" value="1"/>
</dbReference>
<dbReference type="Proteomes" id="UP001501138">
    <property type="component" value="Unassembled WGS sequence"/>
</dbReference>
<dbReference type="Pfam" id="PF12728">
    <property type="entry name" value="HTH_17"/>
    <property type="match status" value="1"/>
</dbReference>
<gene>
    <name evidence="3" type="ORF">GCM10009809_39050</name>
</gene>
<proteinExistence type="predicted"/>
<dbReference type="InterPro" id="IPR036388">
    <property type="entry name" value="WH-like_DNA-bd_sf"/>
</dbReference>
<evidence type="ECO:0000259" key="2">
    <source>
        <dbReference type="Pfam" id="PF12728"/>
    </source>
</evidence>
<dbReference type="InterPro" id="IPR009061">
    <property type="entry name" value="DNA-bd_dom_put_sf"/>
</dbReference>
<dbReference type="InterPro" id="IPR041657">
    <property type="entry name" value="HTH_17"/>
</dbReference>
<protein>
    <recommendedName>
        <fullName evidence="2">Helix-turn-helix domain-containing protein</fullName>
    </recommendedName>
</protein>
<evidence type="ECO:0000313" key="4">
    <source>
        <dbReference type="Proteomes" id="UP001501138"/>
    </source>
</evidence>
<name>A0ABP4VXI5_9MICO</name>